<dbReference type="PANTHER" id="PTHR21624:SF1">
    <property type="entry name" value="ALKYLGLYCEROL MONOOXYGENASE"/>
    <property type="match status" value="1"/>
</dbReference>
<dbReference type="GO" id="GO:0012505">
    <property type="term" value="C:endomembrane system"/>
    <property type="evidence" value="ECO:0007669"/>
    <property type="project" value="UniProtKB-SubCell"/>
</dbReference>
<sequence length="305" mass="34928">MDWVGNIALYAIPAFVLLLSIEFLGDHLERRRDRRQGRAAEPRTKAGFSGKDTFASLGVYGLGRVGNLVETFIELPLLLLAAAFAPLALSASDWWVWLLAIVGADLAYYAEHRMQHRVRLFWAAHSVHHSSQHFNMSTALRLPTLIPLRFLTNVVYIPLVLVGIPVWMVFLSQSVVLLFQFPLHTERIGKLHPAIEYVFNTPSHHRVHHGANNPYLDKNYGGIFIVWDRMFGSYVEESERIRYGLTHNIDTYNPIKVNFAEFAIMMRDVWHAKTWRGRIGYLLRPPGWAETAPYVETPAPELTTR</sequence>
<dbReference type="InterPro" id="IPR051689">
    <property type="entry name" value="Sterol_desaturase/TMEM195"/>
</dbReference>
<keyword evidence="4" id="KW-0560">Oxidoreductase</keyword>
<feature type="transmembrane region" description="Helical" evidence="7">
    <location>
        <begin position="94"/>
        <end position="110"/>
    </location>
</feature>
<evidence type="ECO:0000256" key="3">
    <source>
        <dbReference type="ARBA" id="ARBA00022989"/>
    </source>
</evidence>
<dbReference type="AlphaFoldDB" id="A0A378TMP6"/>
<evidence type="ECO:0000256" key="5">
    <source>
        <dbReference type="ARBA" id="ARBA00023098"/>
    </source>
</evidence>
<keyword evidence="10" id="KW-1185">Reference proteome</keyword>
<dbReference type="EMBL" id="UGQT01000001">
    <property type="protein sequence ID" value="STZ61477.1"/>
    <property type="molecule type" value="Genomic_DNA"/>
</dbReference>
<dbReference type="Pfam" id="PF04116">
    <property type="entry name" value="FA_hydroxylase"/>
    <property type="match status" value="1"/>
</dbReference>
<evidence type="ECO:0000256" key="6">
    <source>
        <dbReference type="ARBA" id="ARBA00023136"/>
    </source>
</evidence>
<feature type="transmembrane region" description="Helical" evidence="7">
    <location>
        <begin position="6"/>
        <end position="25"/>
    </location>
</feature>
<evidence type="ECO:0000256" key="7">
    <source>
        <dbReference type="SAM" id="Phobius"/>
    </source>
</evidence>
<keyword evidence="6 7" id="KW-0472">Membrane</keyword>
<keyword evidence="5" id="KW-0443">Lipid metabolism</keyword>
<reference evidence="9 10" key="1">
    <citation type="submission" date="2018-06" db="EMBL/GenBank/DDBJ databases">
        <authorList>
            <consortium name="Pathogen Informatics"/>
            <person name="Doyle S."/>
        </authorList>
    </citation>
    <scope>NUCLEOTIDE SEQUENCE [LARGE SCALE GENOMIC DNA]</scope>
    <source>
        <strain evidence="9 10">NCTC10821</strain>
    </source>
</reference>
<dbReference type="GO" id="GO:0050479">
    <property type="term" value="F:glyceryl-ether monooxygenase activity"/>
    <property type="evidence" value="ECO:0007669"/>
    <property type="project" value="TreeGrafter"/>
</dbReference>
<evidence type="ECO:0000313" key="9">
    <source>
        <dbReference type="EMBL" id="STZ61477.1"/>
    </source>
</evidence>
<evidence type="ECO:0000313" key="10">
    <source>
        <dbReference type="Proteomes" id="UP000254978"/>
    </source>
</evidence>
<dbReference type="PANTHER" id="PTHR21624">
    <property type="entry name" value="STEROL DESATURASE-RELATED PROTEIN"/>
    <property type="match status" value="1"/>
</dbReference>
<dbReference type="OrthoDB" id="9770329at2"/>
<dbReference type="RefSeq" id="WP_115280390.1">
    <property type="nucleotide sequence ID" value="NZ_AP022600.1"/>
</dbReference>
<dbReference type="GO" id="GO:0006643">
    <property type="term" value="P:membrane lipid metabolic process"/>
    <property type="evidence" value="ECO:0007669"/>
    <property type="project" value="TreeGrafter"/>
</dbReference>
<proteinExistence type="predicted"/>
<keyword evidence="3 7" id="KW-1133">Transmembrane helix</keyword>
<accession>A0A378TMP6</accession>
<dbReference type="GO" id="GO:0008610">
    <property type="term" value="P:lipid biosynthetic process"/>
    <property type="evidence" value="ECO:0007669"/>
    <property type="project" value="InterPro"/>
</dbReference>
<organism evidence="9 10">
    <name type="scientific">Mycolicibacterium tokaiense</name>
    <dbReference type="NCBI Taxonomy" id="39695"/>
    <lineage>
        <taxon>Bacteria</taxon>
        <taxon>Bacillati</taxon>
        <taxon>Actinomycetota</taxon>
        <taxon>Actinomycetes</taxon>
        <taxon>Mycobacteriales</taxon>
        <taxon>Mycobacteriaceae</taxon>
        <taxon>Mycolicibacterium</taxon>
    </lineage>
</organism>
<protein>
    <submittedName>
        <fullName evidence="9">Sterol desaturase-related protein</fullName>
    </submittedName>
</protein>
<name>A0A378TMP6_9MYCO</name>
<feature type="domain" description="Fatty acid hydroxylase" evidence="8">
    <location>
        <begin position="97"/>
        <end position="233"/>
    </location>
</feature>
<evidence type="ECO:0000256" key="4">
    <source>
        <dbReference type="ARBA" id="ARBA00023002"/>
    </source>
</evidence>
<evidence type="ECO:0000256" key="2">
    <source>
        <dbReference type="ARBA" id="ARBA00022692"/>
    </source>
</evidence>
<evidence type="ECO:0000256" key="1">
    <source>
        <dbReference type="ARBA" id="ARBA00004127"/>
    </source>
</evidence>
<comment type="subcellular location">
    <subcellularLocation>
        <location evidence="1">Endomembrane system</location>
        <topology evidence="1">Multi-pass membrane protein</topology>
    </subcellularLocation>
</comment>
<keyword evidence="2 7" id="KW-0812">Transmembrane</keyword>
<dbReference type="Proteomes" id="UP000254978">
    <property type="component" value="Unassembled WGS sequence"/>
</dbReference>
<feature type="transmembrane region" description="Helical" evidence="7">
    <location>
        <begin position="68"/>
        <end position="88"/>
    </location>
</feature>
<feature type="transmembrane region" description="Helical" evidence="7">
    <location>
        <begin position="150"/>
        <end position="170"/>
    </location>
</feature>
<dbReference type="InterPro" id="IPR006694">
    <property type="entry name" value="Fatty_acid_hydroxylase"/>
</dbReference>
<evidence type="ECO:0000259" key="8">
    <source>
        <dbReference type="Pfam" id="PF04116"/>
    </source>
</evidence>
<dbReference type="GO" id="GO:0005506">
    <property type="term" value="F:iron ion binding"/>
    <property type="evidence" value="ECO:0007669"/>
    <property type="project" value="InterPro"/>
</dbReference>
<gene>
    <name evidence="9" type="primary">erg3</name>
    <name evidence="9" type="ORF">NCTC10821_05031</name>
</gene>
<dbReference type="GO" id="GO:0016020">
    <property type="term" value="C:membrane"/>
    <property type="evidence" value="ECO:0007669"/>
    <property type="project" value="GOC"/>
</dbReference>